<dbReference type="PANTHER" id="PTHR48182:SF2">
    <property type="entry name" value="PROTEIN SERAC1"/>
    <property type="match status" value="1"/>
</dbReference>
<dbReference type="GeneID" id="37133384"/>
<dbReference type="EMBL" id="KZ821757">
    <property type="protein sequence ID" value="PYH76480.1"/>
    <property type="molecule type" value="Genomic_DNA"/>
</dbReference>
<dbReference type="VEuPathDB" id="FungiDB:BO82DRAFT_205066"/>
<evidence type="ECO:0000256" key="6">
    <source>
        <dbReference type="ARBA" id="ARBA00023136"/>
    </source>
</evidence>
<dbReference type="GO" id="GO:0005783">
    <property type="term" value="C:endoplasmic reticulum"/>
    <property type="evidence" value="ECO:0007669"/>
    <property type="project" value="UniProtKB-SubCell"/>
</dbReference>
<dbReference type="PANTHER" id="PTHR48182">
    <property type="entry name" value="PROTEIN SERAC1"/>
    <property type="match status" value="1"/>
</dbReference>
<evidence type="ECO:0000256" key="5">
    <source>
        <dbReference type="ARBA" id="ARBA00023128"/>
    </source>
</evidence>
<evidence type="ECO:0000256" key="3">
    <source>
        <dbReference type="ARBA" id="ARBA00004370"/>
    </source>
</evidence>
<dbReference type="InterPro" id="IPR052374">
    <property type="entry name" value="SERAC1"/>
</dbReference>
<dbReference type="Proteomes" id="UP000248340">
    <property type="component" value="Unassembled WGS sequence"/>
</dbReference>
<organism evidence="7 8">
    <name type="scientific">Aspergillus uvarum CBS 121591</name>
    <dbReference type="NCBI Taxonomy" id="1448315"/>
    <lineage>
        <taxon>Eukaryota</taxon>
        <taxon>Fungi</taxon>
        <taxon>Dikarya</taxon>
        <taxon>Ascomycota</taxon>
        <taxon>Pezizomycotina</taxon>
        <taxon>Eurotiomycetes</taxon>
        <taxon>Eurotiomycetidae</taxon>
        <taxon>Eurotiales</taxon>
        <taxon>Aspergillaceae</taxon>
        <taxon>Aspergillus</taxon>
        <taxon>Aspergillus subgen. Circumdati</taxon>
    </lineage>
</organism>
<reference evidence="7 8" key="1">
    <citation type="submission" date="2016-12" db="EMBL/GenBank/DDBJ databases">
        <title>The genomes of Aspergillus section Nigri reveals drivers in fungal speciation.</title>
        <authorList>
            <consortium name="DOE Joint Genome Institute"/>
            <person name="Vesth T.C."/>
            <person name="Nybo J."/>
            <person name="Theobald S."/>
            <person name="Brandl J."/>
            <person name="Frisvad J.C."/>
            <person name="Nielsen K.F."/>
            <person name="Lyhne E.K."/>
            <person name="Kogle M.E."/>
            <person name="Kuo A."/>
            <person name="Riley R."/>
            <person name="Clum A."/>
            <person name="Nolan M."/>
            <person name="Lipzen A."/>
            <person name="Salamov A."/>
            <person name="Henrissat B."/>
            <person name="Wiebenga A."/>
            <person name="De Vries R.P."/>
            <person name="Grigoriev I.V."/>
            <person name="Mortensen U.H."/>
            <person name="Andersen M.R."/>
            <person name="Baker S.E."/>
        </authorList>
    </citation>
    <scope>NUCLEOTIDE SEQUENCE [LARGE SCALE GENOMIC DNA]</scope>
    <source>
        <strain evidence="7 8">CBS 121591</strain>
    </source>
</reference>
<keyword evidence="4" id="KW-0256">Endoplasmic reticulum</keyword>
<proteinExistence type="predicted"/>
<protein>
    <submittedName>
        <fullName evidence="7">Uncharacterized protein</fullName>
    </submittedName>
</protein>
<gene>
    <name evidence="7" type="ORF">BO82DRAFT_205066</name>
</gene>
<evidence type="ECO:0000313" key="7">
    <source>
        <dbReference type="EMBL" id="PYH76480.1"/>
    </source>
</evidence>
<sequence>MQHGPQYYLRTYSAVPAFCPGDITYDLVAVHGHNGNALKTWTHKQSGVMWLRDLLPQELPTVRIITYSYNVRFNNFTGHQDRRNISIKLLSELVDLKKTDKIGTTLLQSYS</sequence>
<evidence type="ECO:0000313" key="8">
    <source>
        <dbReference type="Proteomes" id="UP000248340"/>
    </source>
</evidence>
<evidence type="ECO:0000256" key="2">
    <source>
        <dbReference type="ARBA" id="ARBA00004240"/>
    </source>
</evidence>
<accession>A0A319BYF7</accession>
<name>A0A319BYF7_9EURO</name>
<keyword evidence="5" id="KW-0496">Mitochondrion</keyword>
<dbReference type="GO" id="GO:0005739">
    <property type="term" value="C:mitochondrion"/>
    <property type="evidence" value="ECO:0007669"/>
    <property type="project" value="UniProtKB-SubCell"/>
</dbReference>
<keyword evidence="8" id="KW-1185">Reference proteome</keyword>
<dbReference type="GO" id="GO:0016020">
    <property type="term" value="C:membrane"/>
    <property type="evidence" value="ECO:0007669"/>
    <property type="project" value="UniProtKB-SubCell"/>
</dbReference>
<keyword evidence="6" id="KW-0472">Membrane</keyword>
<dbReference type="OrthoDB" id="5086500at2759"/>
<dbReference type="STRING" id="1448315.A0A319BYF7"/>
<evidence type="ECO:0000256" key="4">
    <source>
        <dbReference type="ARBA" id="ARBA00022824"/>
    </source>
</evidence>
<evidence type="ECO:0000256" key="1">
    <source>
        <dbReference type="ARBA" id="ARBA00004173"/>
    </source>
</evidence>
<comment type="subcellular location">
    <subcellularLocation>
        <location evidence="2">Endoplasmic reticulum</location>
    </subcellularLocation>
    <subcellularLocation>
        <location evidence="3">Membrane</location>
    </subcellularLocation>
    <subcellularLocation>
        <location evidence="1">Mitochondrion</location>
    </subcellularLocation>
</comment>
<dbReference type="RefSeq" id="XP_025486680.1">
    <property type="nucleotide sequence ID" value="XM_025630643.1"/>
</dbReference>
<dbReference type="AlphaFoldDB" id="A0A319BYF7"/>